<dbReference type="EMBL" id="AFNU02000008">
    <property type="protein sequence ID" value="ERJ11708.1"/>
    <property type="molecule type" value="Genomic_DNA"/>
</dbReference>
<gene>
    <name evidence="1" type="ORF">HLPCO_002191</name>
</gene>
<reference evidence="1 2" key="1">
    <citation type="journal article" date="2011" name="J. Bacteriol.">
        <title>Genome sequence of Haloplasma contractile, an unusual contractile bacterium from a deep-sea anoxic brine lake.</title>
        <authorList>
            <person name="Antunes A."/>
            <person name="Alam I."/>
            <person name="El Dorry H."/>
            <person name="Siam R."/>
            <person name="Robertson A."/>
            <person name="Bajic V.B."/>
            <person name="Stingl U."/>
        </authorList>
    </citation>
    <scope>NUCLEOTIDE SEQUENCE [LARGE SCALE GENOMIC DNA]</scope>
    <source>
        <strain evidence="1 2">SSD-17B</strain>
    </source>
</reference>
<dbReference type="InParanoid" id="F7PRG6"/>
<comment type="caution">
    <text evidence="1">The sequence shown here is derived from an EMBL/GenBank/DDBJ whole genome shotgun (WGS) entry which is preliminary data.</text>
</comment>
<accession>F7PRG6</accession>
<dbReference type="AlphaFoldDB" id="F7PRG6"/>
<dbReference type="Proteomes" id="UP000005707">
    <property type="component" value="Unassembled WGS sequence"/>
</dbReference>
<reference evidence="1 2" key="2">
    <citation type="journal article" date="2013" name="PLoS ONE">
        <title>INDIGO - INtegrated Data Warehouse of MIcrobial GenOmes with Examples from the Red Sea Extremophiles.</title>
        <authorList>
            <person name="Alam I."/>
            <person name="Antunes A."/>
            <person name="Kamau A.A."/>
            <person name="Ba Alawi W."/>
            <person name="Kalkatawi M."/>
            <person name="Stingl U."/>
            <person name="Bajic V.B."/>
        </authorList>
    </citation>
    <scope>NUCLEOTIDE SEQUENCE [LARGE SCALE GENOMIC DNA]</scope>
    <source>
        <strain evidence="1 2">SSD-17B</strain>
    </source>
</reference>
<proteinExistence type="predicted"/>
<organism evidence="1 2">
    <name type="scientific">Haloplasma contractile SSD-17B</name>
    <dbReference type="NCBI Taxonomy" id="1033810"/>
    <lineage>
        <taxon>Bacteria</taxon>
        <taxon>Bacillati</taxon>
        <taxon>Mycoplasmatota</taxon>
        <taxon>Mollicutes</taxon>
        <taxon>Haloplasmatales</taxon>
        <taxon>Haloplasmataceae</taxon>
        <taxon>Haloplasma</taxon>
    </lineage>
</organism>
<evidence type="ECO:0000313" key="2">
    <source>
        <dbReference type="Proteomes" id="UP000005707"/>
    </source>
</evidence>
<name>F7PRG6_9MOLU</name>
<keyword evidence="2" id="KW-1185">Reference proteome</keyword>
<sequence length="58" mass="6784">MYDFDVQVKTKPKGDFLIVTSNNDVIYFKVENEEPEQKDLDEIVDLIRDELTTSQDVC</sequence>
<evidence type="ECO:0000313" key="1">
    <source>
        <dbReference type="EMBL" id="ERJ11708.1"/>
    </source>
</evidence>
<protein>
    <submittedName>
        <fullName evidence="1">Uncharacterized protein</fullName>
    </submittedName>
</protein>
<dbReference type="RefSeq" id="WP_008824425.1">
    <property type="nucleotide sequence ID" value="NZ_AFNU02000008.1"/>
</dbReference>